<name>A0A3M8DNU3_9BACL</name>
<reference evidence="1 2" key="1">
    <citation type="submission" date="2018-10" db="EMBL/GenBank/DDBJ databases">
        <title>Phylogenomics of Brevibacillus.</title>
        <authorList>
            <person name="Dunlap C."/>
        </authorList>
    </citation>
    <scope>NUCLEOTIDE SEQUENCE [LARGE SCALE GENOMIC DNA]</scope>
    <source>
        <strain evidence="1 2">JCM 15716</strain>
    </source>
</reference>
<dbReference type="Proteomes" id="UP000271031">
    <property type="component" value="Unassembled WGS sequence"/>
</dbReference>
<keyword evidence="2" id="KW-1185">Reference proteome</keyword>
<comment type="caution">
    <text evidence="1">The sequence shown here is derived from an EMBL/GenBank/DDBJ whole genome shotgun (WGS) entry which is preliminary data.</text>
</comment>
<dbReference type="Pfam" id="PF19670">
    <property type="entry name" value="DUF6173"/>
    <property type="match status" value="1"/>
</dbReference>
<dbReference type="RefSeq" id="WP_122918024.1">
    <property type="nucleotide sequence ID" value="NZ_RHHQ01000008.1"/>
</dbReference>
<dbReference type="OrthoDB" id="7041918at2"/>
<protein>
    <submittedName>
        <fullName evidence="1">Uncharacterized protein</fullName>
    </submittedName>
</protein>
<evidence type="ECO:0000313" key="2">
    <source>
        <dbReference type="Proteomes" id="UP000271031"/>
    </source>
</evidence>
<dbReference type="EMBL" id="RHHQ01000008">
    <property type="protein sequence ID" value="RNB89770.1"/>
    <property type="molecule type" value="Genomic_DNA"/>
</dbReference>
<accession>A0A3M8DNU3</accession>
<dbReference type="AlphaFoldDB" id="A0A3M8DNU3"/>
<evidence type="ECO:0000313" key="1">
    <source>
        <dbReference type="EMBL" id="RNB89770.1"/>
    </source>
</evidence>
<sequence>MFNMPEIQDIKLKDDAETIAQELYNATLDYHHQLDADHEVGLMLASFGQAITVNITGIGHVGTNLIKFIGFLDNGNPVELLQHVNQINFLLISVKKVNPEEPKKKIGFISQ</sequence>
<proteinExistence type="predicted"/>
<organism evidence="1 2">
    <name type="scientific">Brevibacillus fluminis</name>
    <dbReference type="NCBI Taxonomy" id="511487"/>
    <lineage>
        <taxon>Bacteria</taxon>
        <taxon>Bacillati</taxon>
        <taxon>Bacillota</taxon>
        <taxon>Bacilli</taxon>
        <taxon>Bacillales</taxon>
        <taxon>Paenibacillaceae</taxon>
        <taxon>Brevibacillus</taxon>
    </lineage>
</organism>
<dbReference type="InterPro" id="IPR046171">
    <property type="entry name" value="DUF6173"/>
</dbReference>
<gene>
    <name evidence="1" type="ORF">EDM56_11425</name>
</gene>